<name>A0A382K5J3_9ZZZZ</name>
<dbReference type="SUPFAM" id="SSF51905">
    <property type="entry name" value="FAD/NAD(P)-binding domain"/>
    <property type="match status" value="1"/>
</dbReference>
<evidence type="ECO:0000256" key="5">
    <source>
        <dbReference type="ARBA" id="ARBA00023027"/>
    </source>
</evidence>
<evidence type="ECO:0000256" key="1">
    <source>
        <dbReference type="ARBA" id="ARBA00022630"/>
    </source>
</evidence>
<proteinExistence type="predicted"/>
<organism evidence="6">
    <name type="scientific">marine metagenome</name>
    <dbReference type="NCBI Taxonomy" id="408172"/>
    <lineage>
        <taxon>unclassified sequences</taxon>
        <taxon>metagenomes</taxon>
        <taxon>ecological metagenomes</taxon>
    </lineage>
</organism>
<keyword evidence="2" id="KW-0732">Signal</keyword>
<gene>
    <name evidence="6" type="ORF">METZ01_LOCUS272283</name>
</gene>
<keyword evidence="4" id="KW-0521">NADP</keyword>
<dbReference type="InterPro" id="IPR052206">
    <property type="entry name" value="Retinol_saturase"/>
</dbReference>
<reference evidence="6" key="1">
    <citation type="submission" date="2018-05" db="EMBL/GenBank/DDBJ databases">
        <authorList>
            <person name="Lanie J.A."/>
            <person name="Ng W.-L."/>
            <person name="Kazmierczak K.M."/>
            <person name="Andrzejewski T.M."/>
            <person name="Davidsen T.M."/>
            <person name="Wayne K.J."/>
            <person name="Tettelin H."/>
            <person name="Glass J.I."/>
            <person name="Rusch D."/>
            <person name="Podicherti R."/>
            <person name="Tsui H.-C.T."/>
            <person name="Winkler M.E."/>
        </authorList>
    </citation>
    <scope>NUCLEOTIDE SEQUENCE</scope>
</reference>
<accession>A0A382K5J3</accession>
<dbReference type="Pfam" id="PF13450">
    <property type="entry name" value="NAD_binding_8"/>
    <property type="match status" value="1"/>
</dbReference>
<evidence type="ECO:0000256" key="4">
    <source>
        <dbReference type="ARBA" id="ARBA00022857"/>
    </source>
</evidence>
<keyword evidence="1" id="KW-0285">Flavoprotein</keyword>
<protein>
    <recommendedName>
        <fullName evidence="7">Amine oxidase domain-containing protein</fullName>
    </recommendedName>
</protein>
<evidence type="ECO:0000256" key="3">
    <source>
        <dbReference type="ARBA" id="ARBA00022827"/>
    </source>
</evidence>
<evidence type="ECO:0008006" key="7">
    <source>
        <dbReference type="Google" id="ProtNLM"/>
    </source>
</evidence>
<dbReference type="Gene3D" id="3.50.50.60">
    <property type="entry name" value="FAD/NAD(P)-binding domain"/>
    <property type="match status" value="2"/>
</dbReference>
<keyword evidence="5" id="KW-0520">NAD</keyword>
<dbReference type="InterPro" id="IPR036188">
    <property type="entry name" value="FAD/NAD-bd_sf"/>
</dbReference>
<dbReference type="PANTHER" id="PTHR46091:SF3">
    <property type="entry name" value="AMINE OXIDASE DOMAIN-CONTAINING PROTEIN"/>
    <property type="match status" value="1"/>
</dbReference>
<dbReference type="EMBL" id="UINC01078393">
    <property type="protein sequence ID" value="SVC19429.1"/>
    <property type="molecule type" value="Genomic_DNA"/>
</dbReference>
<feature type="non-terminal residue" evidence="6">
    <location>
        <position position="284"/>
    </location>
</feature>
<keyword evidence="3" id="KW-0274">FAD</keyword>
<evidence type="ECO:0000256" key="2">
    <source>
        <dbReference type="ARBA" id="ARBA00022729"/>
    </source>
</evidence>
<dbReference type="PANTHER" id="PTHR46091">
    <property type="entry name" value="BLR7054 PROTEIN"/>
    <property type="match status" value="1"/>
</dbReference>
<evidence type="ECO:0000313" key="6">
    <source>
        <dbReference type="EMBL" id="SVC19429.1"/>
    </source>
</evidence>
<sequence length="284" mass="32559">MEFDYVVVGSGLAGLTFGALMAKSGRHVLLLEAHEYPGGYGHTFELGGHRFNAQLHYVWNCGEGRTVHNMLKKLELHETVTFSKYDSNGFDHMRMPGHALDIPCDYQKLSMRLQALFPANAKNLDSFVMEIQELSELIDRMPSLQPRTWATYSKAICELFRLPQYTRLLKYRKATLQDVFDRFQIPLEAQTLIALQWPDFLLPPNQLSFFAWLMLFSGYCRGAYYPDHHFEHVVNSLVGVIEDHGGSILYEHKVIDFLLEGDQVLGVVAEQIDNQPEILEFRAS</sequence>
<dbReference type="AlphaFoldDB" id="A0A382K5J3"/>